<dbReference type="InterPro" id="IPR005747">
    <property type="entry name" value="MutS2"/>
</dbReference>
<evidence type="ECO:0000256" key="2">
    <source>
        <dbReference type="ARBA" id="ARBA00022741"/>
    </source>
</evidence>
<dbReference type="InterPro" id="IPR000432">
    <property type="entry name" value="DNA_mismatch_repair_MutS_C"/>
</dbReference>
<comment type="similarity">
    <text evidence="7">Belongs to the DNA mismatch repair MutS family. MutS2 subfamily.</text>
</comment>
<keyword evidence="11" id="KW-1185">Reference proteome</keyword>
<dbReference type="EC" id="3.6.4.-" evidence="7"/>
<comment type="function">
    <text evidence="7">Acts as a ribosome collision sensor, splitting the ribosome into its 2 subunits. Detects stalled/collided 70S ribosomes which it binds and splits by an ATP-hydrolysis driven conformational change. Acts upstream of the ribosome quality control system (RQC), a ribosome-associated complex that mediates the extraction of incompletely synthesized nascent chains from stalled ribosomes and their subsequent degradation. Probably generates substrates for RQC.</text>
</comment>
<keyword evidence="3 7" id="KW-0378">Hydrolase</keyword>
<dbReference type="Gene3D" id="3.30.1370.110">
    <property type="match status" value="1"/>
</dbReference>
<evidence type="ECO:0000259" key="9">
    <source>
        <dbReference type="PROSITE" id="PS50828"/>
    </source>
</evidence>
<comment type="subunit">
    <text evidence="7">Homodimer. Binds to stalled ribosomes, contacting rRNA.</text>
</comment>
<evidence type="ECO:0000256" key="8">
    <source>
        <dbReference type="SAM" id="Coils"/>
    </source>
</evidence>
<evidence type="ECO:0000256" key="1">
    <source>
        <dbReference type="ARBA" id="ARBA00022730"/>
    </source>
</evidence>
<feature type="domain" description="Smr" evidence="9">
    <location>
        <begin position="663"/>
        <end position="737"/>
    </location>
</feature>
<dbReference type="SMART" id="SM00463">
    <property type="entry name" value="SMR"/>
    <property type="match status" value="1"/>
</dbReference>
<dbReference type="Pfam" id="PF20297">
    <property type="entry name" value="MSSS"/>
    <property type="match status" value="1"/>
</dbReference>
<dbReference type="InterPro" id="IPR045076">
    <property type="entry name" value="MutS"/>
</dbReference>
<evidence type="ECO:0000256" key="6">
    <source>
        <dbReference type="ARBA" id="ARBA00023125"/>
    </source>
</evidence>
<dbReference type="PROSITE" id="PS50828">
    <property type="entry name" value="SMR"/>
    <property type="match status" value="1"/>
</dbReference>
<keyword evidence="1 7" id="KW-0699">rRNA-binding</keyword>
<keyword evidence="2 7" id="KW-0547">Nucleotide-binding</keyword>
<dbReference type="InterPro" id="IPR007696">
    <property type="entry name" value="DNA_mismatch_repair_MutS_core"/>
</dbReference>
<feature type="coiled-coil region" evidence="8">
    <location>
        <begin position="479"/>
        <end position="563"/>
    </location>
</feature>
<evidence type="ECO:0000256" key="3">
    <source>
        <dbReference type="ARBA" id="ARBA00022801"/>
    </source>
</evidence>
<keyword evidence="7" id="KW-0540">Nuclease</keyword>
<feature type="binding site" evidence="7">
    <location>
        <begin position="310"/>
        <end position="317"/>
    </location>
    <ligand>
        <name>ATP</name>
        <dbReference type="ChEBI" id="CHEBI:30616"/>
    </ligand>
</feature>
<comment type="function">
    <text evidence="7">Endonuclease that is involved in the suppression of homologous recombination and thus may have a key role in the control of bacterial genetic diversity.</text>
</comment>
<dbReference type="HAMAP" id="MF_00092">
    <property type="entry name" value="MutS2"/>
    <property type="match status" value="1"/>
</dbReference>
<dbReference type="OrthoDB" id="9808166at2"/>
<dbReference type="STRING" id="223786.SAMN05216234_13914"/>
<dbReference type="AlphaFoldDB" id="A0A1I5T0Z2"/>
<dbReference type="SMART" id="SM00533">
    <property type="entry name" value="MUTSd"/>
    <property type="match status" value="1"/>
</dbReference>
<evidence type="ECO:0000256" key="5">
    <source>
        <dbReference type="ARBA" id="ARBA00022884"/>
    </source>
</evidence>
<dbReference type="Pfam" id="PF01713">
    <property type="entry name" value="Smr"/>
    <property type="match status" value="1"/>
</dbReference>
<gene>
    <name evidence="7" type="primary">mutS2</name>
    <name evidence="7" type="synonym">rqcU</name>
    <name evidence="10" type="ORF">SAMN05216234_13914</name>
</gene>
<dbReference type="GO" id="GO:0019843">
    <property type="term" value="F:rRNA binding"/>
    <property type="evidence" value="ECO:0007669"/>
    <property type="project" value="UniProtKB-UniRule"/>
</dbReference>
<dbReference type="GO" id="GO:0043023">
    <property type="term" value="F:ribosomal large subunit binding"/>
    <property type="evidence" value="ECO:0007669"/>
    <property type="project" value="UniProtKB-UniRule"/>
</dbReference>
<reference evidence="10 11" key="1">
    <citation type="submission" date="2016-10" db="EMBL/GenBank/DDBJ databases">
        <authorList>
            <person name="de Groot N.N."/>
        </authorList>
    </citation>
    <scope>NUCLEOTIDE SEQUENCE [LARGE SCALE GENOMIC DNA]</scope>
    <source>
        <strain evidence="10 11">EP1-55-1</strain>
    </source>
</reference>
<accession>A0A1I5T0Z2</accession>
<name>A0A1I5T0Z2_9BACT</name>
<dbReference type="Pfam" id="PF00488">
    <property type="entry name" value="MutS_V"/>
    <property type="match status" value="1"/>
</dbReference>
<dbReference type="GO" id="GO:0004519">
    <property type="term" value="F:endonuclease activity"/>
    <property type="evidence" value="ECO:0007669"/>
    <property type="project" value="UniProtKB-UniRule"/>
</dbReference>
<keyword evidence="6 7" id="KW-0238">DNA-binding</keyword>
<dbReference type="PIRSF" id="PIRSF005814">
    <property type="entry name" value="MutS_YshD"/>
    <property type="match status" value="1"/>
</dbReference>
<dbReference type="InterPro" id="IPR046893">
    <property type="entry name" value="MSSS"/>
</dbReference>
<dbReference type="EC" id="3.1.-.-" evidence="7"/>
<dbReference type="Gene3D" id="3.40.50.300">
    <property type="entry name" value="P-loop containing nucleotide triphosphate hydrolases"/>
    <property type="match status" value="1"/>
</dbReference>
<dbReference type="PANTHER" id="PTHR48466:SF2">
    <property type="entry name" value="OS10G0509000 PROTEIN"/>
    <property type="match status" value="1"/>
</dbReference>
<dbReference type="EMBL" id="FOXB01000039">
    <property type="protein sequence ID" value="SFP76710.1"/>
    <property type="molecule type" value="Genomic_DNA"/>
</dbReference>
<keyword evidence="5 7" id="KW-0694">RNA-binding</keyword>
<dbReference type="GO" id="GO:0006298">
    <property type="term" value="P:mismatch repair"/>
    <property type="evidence" value="ECO:0007669"/>
    <property type="project" value="InterPro"/>
</dbReference>
<dbReference type="InterPro" id="IPR027417">
    <property type="entry name" value="P-loop_NTPase"/>
</dbReference>
<organism evidence="10 11">
    <name type="scientific">Hydrogenimonas thermophila</name>
    <dbReference type="NCBI Taxonomy" id="223786"/>
    <lineage>
        <taxon>Bacteria</taxon>
        <taxon>Pseudomonadati</taxon>
        <taxon>Campylobacterota</taxon>
        <taxon>Epsilonproteobacteria</taxon>
        <taxon>Campylobacterales</taxon>
        <taxon>Hydrogenimonadaceae</taxon>
        <taxon>Hydrogenimonas</taxon>
    </lineage>
</organism>
<dbReference type="InterPro" id="IPR002625">
    <property type="entry name" value="Smr_dom"/>
</dbReference>
<dbReference type="SMART" id="SM00534">
    <property type="entry name" value="MUTSac"/>
    <property type="match status" value="1"/>
</dbReference>
<dbReference type="GO" id="GO:0045910">
    <property type="term" value="P:negative regulation of DNA recombination"/>
    <property type="evidence" value="ECO:0007669"/>
    <property type="project" value="InterPro"/>
</dbReference>
<dbReference type="GO" id="GO:0005524">
    <property type="term" value="F:ATP binding"/>
    <property type="evidence" value="ECO:0007669"/>
    <property type="project" value="UniProtKB-UniRule"/>
</dbReference>
<evidence type="ECO:0000256" key="4">
    <source>
        <dbReference type="ARBA" id="ARBA00022840"/>
    </source>
</evidence>
<dbReference type="NCBIfam" id="TIGR01069">
    <property type="entry name" value="mutS2"/>
    <property type="match status" value="1"/>
</dbReference>
<dbReference type="SUPFAM" id="SSF52540">
    <property type="entry name" value="P-loop containing nucleoside triphosphate hydrolases"/>
    <property type="match status" value="1"/>
</dbReference>
<evidence type="ECO:0000256" key="7">
    <source>
        <dbReference type="HAMAP-Rule" id="MF_00092"/>
    </source>
</evidence>
<dbReference type="SUPFAM" id="SSF160443">
    <property type="entry name" value="SMR domain-like"/>
    <property type="match status" value="1"/>
</dbReference>
<dbReference type="InterPro" id="IPR036063">
    <property type="entry name" value="Smr_dom_sf"/>
</dbReference>
<protein>
    <recommendedName>
        <fullName evidence="7">Endonuclease MutS2</fullName>
        <ecNumber evidence="7">3.1.-.-</ecNumber>
    </recommendedName>
    <alternativeName>
        <fullName evidence="7">Ribosome-associated protein quality control-upstream factor</fullName>
        <shortName evidence="7">RQC-upstream factor</shortName>
        <shortName evidence="7">RqcU</shortName>
        <ecNumber evidence="7">3.6.4.-</ecNumber>
    </alternativeName>
</protein>
<evidence type="ECO:0000313" key="10">
    <source>
        <dbReference type="EMBL" id="SFP76710.1"/>
    </source>
</evidence>
<keyword evidence="7" id="KW-0255">Endonuclease</keyword>
<dbReference type="GO" id="GO:0140664">
    <property type="term" value="F:ATP-dependent DNA damage sensor activity"/>
    <property type="evidence" value="ECO:0007669"/>
    <property type="project" value="InterPro"/>
</dbReference>
<sequence length="737" mass="84159">MSNKKEIIKQLDLVSYIEQFEGFLARPKPLFMEGDRSLHFRFIKALETVEFKAPPKVKNLDDCWMRLSKQGVLGLDEIFEAVKIVRYFQYLKNIKIENELGTWLAEIRVPEPIVEIERMFDEKGNLQDSVDERLASLKVAIKQNREAIRQTLSRMLNSSKIGPYLVDRQIHYVNDEEALLVRGGFNHVMKASIIGRTTAGFFYVIPESIGKLKDKEAGIASKLEELYYEIAKKISLTMASWLKFWRFIDKAYDRFDHYQARMQMARFSDLSFVLPNSSDVIKLVDFAHPALSHPKPVTIDFSKNVLMITGVNAGGKTMLLKSILASAWLAKYLLPMKCDAKATKIGSFKQIEAIIEDPQNVKNDISTFAGRMRQFSQLFSQNGVLVGVDEIELGTDSDEAASLFKVMIEELIRRKIKIVITTHHKRLAAMMAGDERVELVAAVYDEKNQVPTYTFLQGIIGKSYAFETAERYGVPKNIVQKARVEYGEDKERLNELIERSSTLEKELRQKREELEQEIEALEKEKGRFKELNDSMERELLAKKRELEAIYNEATKQAREALKQKDERAIHRKLNEAHKTVKKAKIETPKRLESFAVGDKVKYRKNRGVIIALKAKEATIEVDGMKLRVPLSELKRSGNPPKPVKKKQVQVTLERSRATAGVKLDLHGLRSEEAIERLDKFLSDALLAGFDEVLVYHGIGTGKLAYAVRTFLKEHPSVKEFQDAPQHMGGFGATIVKL</sequence>
<keyword evidence="8" id="KW-0175">Coiled coil</keyword>
<evidence type="ECO:0000313" key="11">
    <source>
        <dbReference type="Proteomes" id="UP000199227"/>
    </source>
</evidence>
<dbReference type="RefSeq" id="WP_092913624.1">
    <property type="nucleotide sequence ID" value="NZ_FOXB01000039.1"/>
</dbReference>
<dbReference type="Proteomes" id="UP000199227">
    <property type="component" value="Unassembled WGS sequence"/>
</dbReference>
<keyword evidence="4 7" id="KW-0067">ATP-binding</keyword>
<dbReference type="GO" id="GO:0072344">
    <property type="term" value="P:rescue of stalled ribosome"/>
    <property type="evidence" value="ECO:0007669"/>
    <property type="project" value="UniProtKB-UniRule"/>
</dbReference>
<dbReference type="GO" id="GO:0030983">
    <property type="term" value="F:mismatched DNA binding"/>
    <property type="evidence" value="ECO:0007669"/>
    <property type="project" value="InterPro"/>
</dbReference>
<dbReference type="PANTHER" id="PTHR48466">
    <property type="entry name" value="OS10G0509000 PROTEIN-RELATED"/>
    <property type="match status" value="1"/>
</dbReference>
<proteinExistence type="inferred from homology"/>
<dbReference type="GO" id="GO:0016887">
    <property type="term" value="F:ATP hydrolysis activity"/>
    <property type="evidence" value="ECO:0007669"/>
    <property type="project" value="InterPro"/>
</dbReference>